<dbReference type="EMBL" id="JACHVA010000089">
    <property type="protein sequence ID" value="MBC2602417.1"/>
    <property type="molecule type" value="Genomic_DNA"/>
</dbReference>
<dbReference type="AlphaFoldDB" id="A0A7X1AYU3"/>
<dbReference type="Proteomes" id="UP000525652">
    <property type="component" value="Unassembled WGS sequence"/>
</dbReference>
<evidence type="ECO:0000313" key="1">
    <source>
        <dbReference type="EMBL" id="MBC2602417.1"/>
    </source>
</evidence>
<accession>A0A7X1AYU3</accession>
<name>A0A7X1AYU3_9BACT</name>
<sequence>MNDTTKTVPISGRISQDDYEFLMQQSFGGKVTASEKLRFVASFFRQYHEHFGTYAEGVEELNRIGEPARKNLRQLEMKQKVHSDLIDMAAHLLPQAIAYLASRQDPPADKEELPYLLETEEKLLSILLRVIEQTLRLGLTREAPTYNPRLLDDKLETISELVGLISERDHSPNP</sequence>
<keyword evidence="2" id="KW-1185">Reference proteome</keyword>
<proteinExistence type="predicted"/>
<dbReference type="RefSeq" id="WP_185693102.1">
    <property type="nucleotide sequence ID" value="NZ_JACHVA010000089.1"/>
</dbReference>
<evidence type="ECO:0000313" key="2">
    <source>
        <dbReference type="Proteomes" id="UP000525652"/>
    </source>
</evidence>
<gene>
    <name evidence="1" type="ORF">H5P30_11575</name>
</gene>
<reference evidence="1 2" key="1">
    <citation type="submission" date="2020-07" db="EMBL/GenBank/DDBJ databases">
        <authorList>
            <person name="Feng X."/>
        </authorList>
    </citation>
    <scope>NUCLEOTIDE SEQUENCE [LARGE SCALE GENOMIC DNA]</scope>
    <source>
        <strain evidence="1 2">JCM14086</strain>
    </source>
</reference>
<organism evidence="1 2">
    <name type="scientific">Puniceicoccus vermicola</name>
    <dbReference type="NCBI Taxonomy" id="388746"/>
    <lineage>
        <taxon>Bacteria</taxon>
        <taxon>Pseudomonadati</taxon>
        <taxon>Verrucomicrobiota</taxon>
        <taxon>Opitutia</taxon>
        <taxon>Puniceicoccales</taxon>
        <taxon>Puniceicoccaceae</taxon>
        <taxon>Puniceicoccus</taxon>
    </lineage>
</organism>
<protein>
    <submittedName>
        <fullName evidence="1">Uncharacterized protein</fullName>
    </submittedName>
</protein>
<comment type="caution">
    <text evidence="1">The sequence shown here is derived from an EMBL/GenBank/DDBJ whole genome shotgun (WGS) entry which is preliminary data.</text>
</comment>